<comment type="caution">
    <text evidence="6">The sequence shown here is derived from an EMBL/GenBank/DDBJ whole genome shotgun (WGS) entry which is preliminary data.</text>
</comment>
<comment type="subcellular location">
    <subcellularLocation>
        <location evidence="1">Nucleus</location>
    </subcellularLocation>
</comment>
<dbReference type="GO" id="GO:0000709">
    <property type="term" value="P:meiotic joint molecule formation"/>
    <property type="evidence" value="ECO:0007669"/>
    <property type="project" value="TreeGrafter"/>
</dbReference>
<keyword evidence="4" id="KW-0469">Meiosis</keyword>
<evidence type="ECO:0000256" key="3">
    <source>
        <dbReference type="ARBA" id="ARBA00023242"/>
    </source>
</evidence>
<protein>
    <recommendedName>
        <fullName evidence="8">Homologous-pairing protein 2 winged helix domain-containing protein</fullName>
    </recommendedName>
</protein>
<evidence type="ECO:0000256" key="5">
    <source>
        <dbReference type="SAM" id="MobiDB-lite"/>
    </source>
</evidence>
<evidence type="ECO:0000256" key="2">
    <source>
        <dbReference type="ARBA" id="ARBA00023172"/>
    </source>
</evidence>
<keyword evidence="2" id="KW-0233">DNA recombination</keyword>
<reference evidence="7" key="1">
    <citation type="journal article" date="2023" name="Commun. Biol.">
        <title>Genome analysis of Parmales, the sister group of diatoms, reveals the evolutionary specialization of diatoms from phago-mixotrophs to photoautotrophs.</title>
        <authorList>
            <person name="Ban H."/>
            <person name="Sato S."/>
            <person name="Yoshikawa S."/>
            <person name="Yamada K."/>
            <person name="Nakamura Y."/>
            <person name="Ichinomiya M."/>
            <person name="Sato N."/>
            <person name="Blanc-Mathieu R."/>
            <person name="Endo H."/>
            <person name="Kuwata A."/>
            <person name="Ogata H."/>
        </authorList>
    </citation>
    <scope>NUCLEOTIDE SEQUENCE [LARGE SCALE GENOMIC DNA]</scope>
    <source>
        <strain evidence="7">NIES 3701</strain>
    </source>
</reference>
<gene>
    <name evidence="6" type="ORF">TrST_g7833</name>
</gene>
<evidence type="ECO:0000313" key="6">
    <source>
        <dbReference type="EMBL" id="GMH77949.1"/>
    </source>
</evidence>
<evidence type="ECO:0000256" key="4">
    <source>
        <dbReference type="ARBA" id="ARBA00023254"/>
    </source>
</evidence>
<dbReference type="GO" id="GO:0120231">
    <property type="term" value="C:DNA recombinase auxiliary factor complex"/>
    <property type="evidence" value="ECO:0007669"/>
    <property type="project" value="TreeGrafter"/>
</dbReference>
<sequence length="399" mass="43182">MSALEALDQNVPIGITSAGASEHSFPTSNSSSAAAEGQGKKSSKLKKRKGERKEKRPKKSKMKCIDDSDEENDAQKGENSVVTVESTKETKETTKEEDVIEIDVDDEEKKPVAAAAKPVVAKAIPEPVAAAAKPAAKPIPVPKPAAPAPAVPPPKKKKLSMPEAILETLREACGPMNVKEIAAKLRTTDTVLNNILGKMCDISNGKKALVKKKIQGDGANAKKTIYFANQKAAANQVTRPDEGLFESTKQKNELLKSELLTLSSKTAKLLAEPKNTEIDATIAALESEISAMDKRIALCKAASPSQSGGKKGKFGLKKKELPSDTRSLKLRINNMRSEWVKRKNKCMDFVGACADGMEKKPKECAKLMQIETDEEVGCKLPDRYTVAEEEKKLSVGFRR</sequence>
<feature type="compositionally biased region" description="Basic and acidic residues" evidence="5">
    <location>
        <begin position="86"/>
        <end position="97"/>
    </location>
</feature>
<evidence type="ECO:0008006" key="8">
    <source>
        <dbReference type="Google" id="ProtNLM"/>
    </source>
</evidence>
<dbReference type="GO" id="GO:0010774">
    <property type="term" value="P:meiotic strand invasion involved in reciprocal meiotic recombination"/>
    <property type="evidence" value="ECO:0007669"/>
    <property type="project" value="TreeGrafter"/>
</dbReference>
<dbReference type="AlphaFoldDB" id="A0A9W7B0X9"/>
<keyword evidence="7" id="KW-1185">Reference proteome</keyword>
<dbReference type="GO" id="GO:0120230">
    <property type="term" value="F:recombinase activator activity"/>
    <property type="evidence" value="ECO:0007669"/>
    <property type="project" value="TreeGrafter"/>
</dbReference>
<dbReference type="PANTHER" id="PTHR15938">
    <property type="entry name" value="TBP-1 INTERACTING PROTEIN"/>
    <property type="match status" value="1"/>
</dbReference>
<dbReference type="EMBL" id="BRXY01000215">
    <property type="protein sequence ID" value="GMH77949.1"/>
    <property type="molecule type" value="Genomic_DNA"/>
</dbReference>
<accession>A0A9W7B0X9</accession>
<dbReference type="Proteomes" id="UP001165085">
    <property type="component" value="Unassembled WGS sequence"/>
</dbReference>
<dbReference type="GO" id="GO:0007129">
    <property type="term" value="P:homologous chromosome pairing at meiosis"/>
    <property type="evidence" value="ECO:0007669"/>
    <property type="project" value="TreeGrafter"/>
</dbReference>
<proteinExistence type="predicted"/>
<evidence type="ECO:0000313" key="7">
    <source>
        <dbReference type="Proteomes" id="UP001165085"/>
    </source>
</evidence>
<feature type="compositionally biased region" description="Basic residues" evidence="5">
    <location>
        <begin position="41"/>
        <end position="62"/>
    </location>
</feature>
<organism evidence="6 7">
    <name type="scientific">Triparma strigata</name>
    <dbReference type="NCBI Taxonomy" id="1606541"/>
    <lineage>
        <taxon>Eukaryota</taxon>
        <taxon>Sar</taxon>
        <taxon>Stramenopiles</taxon>
        <taxon>Ochrophyta</taxon>
        <taxon>Bolidophyceae</taxon>
        <taxon>Parmales</taxon>
        <taxon>Triparmaceae</taxon>
        <taxon>Triparma</taxon>
    </lineage>
</organism>
<keyword evidence="3" id="KW-0539">Nucleus</keyword>
<feature type="compositionally biased region" description="Polar residues" evidence="5">
    <location>
        <begin position="24"/>
        <end position="33"/>
    </location>
</feature>
<name>A0A9W7B0X9_9STRA</name>
<dbReference type="GO" id="GO:0003690">
    <property type="term" value="F:double-stranded DNA binding"/>
    <property type="evidence" value="ECO:0007669"/>
    <property type="project" value="TreeGrafter"/>
</dbReference>
<dbReference type="PANTHER" id="PTHR15938:SF0">
    <property type="entry name" value="HOMOLOGOUS-PAIRING PROTEIN 2 HOMOLOG"/>
    <property type="match status" value="1"/>
</dbReference>
<evidence type="ECO:0000256" key="1">
    <source>
        <dbReference type="ARBA" id="ARBA00004123"/>
    </source>
</evidence>
<feature type="region of interest" description="Disordered" evidence="5">
    <location>
        <begin position="15"/>
        <end position="109"/>
    </location>
</feature>
<dbReference type="GO" id="GO:0000794">
    <property type="term" value="C:condensed nuclear chromosome"/>
    <property type="evidence" value="ECO:0007669"/>
    <property type="project" value="TreeGrafter"/>
</dbReference>
<dbReference type="OrthoDB" id="272266at2759"/>